<evidence type="ECO:0000256" key="6">
    <source>
        <dbReference type="SAM" id="MobiDB-lite"/>
    </source>
</evidence>
<proteinExistence type="predicted"/>
<dbReference type="PROSITE" id="PS00028">
    <property type="entry name" value="ZINC_FINGER_C2H2_1"/>
    <property type="match status" value="1"/>
</dbReference>
<dbReference type="GO" id="GO:0008270">
    <property type="term" value="F:zinc ion binding"/>
    <property type="evidence" value="ECO:0007669"/>
    <property type="project" value="UniProtKB-KW"/>
</dbReference>
<feature type="compositionally biased region" description="Basic and acidic residues" evidence="6">
    <location>
        <begin position="58"/>
        <end position="77"/>
    </location>
</feature>
<evidence type="ECO:0000256" key="1">
    <source>
        <dbReference type="ARBA" id="ARBA00022723"/>
    </source>
</evidence>
<reference evidence="8" key="1">
    <citation type="submission" date="2025-08" db="UniProtKB">
        <authorList>
            <consortium name="Ensembl"/>
        </authorList>
    </citation>
    <scope>IDENTIFICATION</scope>
</reference>
<keyword evidence="2" id="KW-0677">Repeat</keyword>
<feature type="region of interest" description="Disordered" evidence="6">
    <location>
        <begin position="46"/>
        <end position="120"/>
    </location>
</feature>
<sequence>MCVGKDLSLKQVLRNTQDFTQEKNHLTVIDTSGSTREKNHLFVMFRGGAPSQQLSNADKTETDGEDRGGSEPAREQDPASQQQTNAEEQYSDSSETDASVGWQEPWTDSGSETEDTGSCWKDAATPKSYAKALKYQESSVADVQSNSGIKSLICFDCGKIYQYKQPFVRHTSHTGEKPFSCEVCRKSFNQRPNLIIHKRIHTEEKPFACDVFGKSFRDRTKLNRHIRLHTGEKPFVCNLWGKRCNRQQDLQRHLRVHTGENPFGRGVYGKRLTTESSKEAHKYQLWRKSCEPEQ</sequence>
<organism evidence="8 9">
    <name type="scientific">Mola mola</name>
    <name type="common">Ocean sunfish</name>
    <name type="synonym">Tetraodon mola</name>
    <dbReference type="NCBI Taxonomy" id="94237"/>
    <lineage>
        <taxon>Eukaryota</taxon>
        <taxon>Metazoa</taxon>
        <taxon>Chordata</taxon>
        <taxon>Craniata</taxon>
        <taxon>Vertebrata</taxon>
        <taxon>Euteleostomi</taxon>
        <taxon>Actinopterygii</taxon>
        <taxon>Neopterygii</taxon>
        <taxon>Teleostei</taxon>
        <taxon>Neoteleostei</taxon>
        <taxon>Acanthomorphata</taxon>
        <taxon>Eupercaria</taxon>
        <taxon>Tetraodontiformes</taxon>
        <taxon>Molidae</taxon>
        <taxon>Mola</taxon>
    </lineage>
</organism>
<accession>A0A3Q3VZB4</accession>
<dbReference type="STRING" id="94237.ENSMMOP00000006993"/>
<dbReference type="InterPro" id="IPR050758">
    <property type="entry name" value="Znf_C2H2-type"/>
</dbReference>
<evidence type="ECO:0000313" key="8">
    <source>
        <dbReference type="Ensembl" id="ENSMMOP00000006993.1"/>
    </source>
</evidence>
<feature type="domain" description="C2H2-type" evidence="7">
    <location>
        <begin position="152"/>
        <end position="178"/>
    </location>
</feature>
<feature type="compositionally biased region" description="Polar residues" evidence="6">
    <location>
        <begin position="78"/>
        <end position="97"/>
    </location>
</feature>
<feature type="domain" description="C2H2-type" evidence="7">
    <location>
        <begin position="207"/>
        <end position="234"/>
    </location>
</feature>
<dbReference type="Gene3D" id="3.30.160.60">
    <property type="entry name" value="Classic Zinc Finger"/>
    <property type="match status" value="4"/>
</dbReference>
<keyword evidence="1" id="KW-0479">Metal-binding</keyword>
<dbReference type="SMART" id="SM00355">
    <property type="entry name" value="ZnF_C2H2"/>
    <property type="match status" value="4"/>
</dbReference>
<dbReference type="SUPFAM" id="SSF57667">
    <property type="entry name" value="beta-beta-alpha zinc fingers"/>
    <property type="match status" value="3"/>
</dbReference>
<feature type="domain" description="C2H2-type" evidence="7">
    <location>
        <begin position="179"/>
        <end position="206"/>
    </location>
</feature>
<keyword evidence="3 5" id="KW-0863">Zinc-finger</keyword>
<evidence type="ECO:0000259" key="7">
    <source>
        <dbReference type="PROSITE" id="PS50157"/>
    </source>
</evidence>
<evidence type="ECO:0000256" key="4">
    <source>
        <dbReference type="ARBA" id="ARBA00022833"/>
    </source>
</evidence>
<dbReference type="PANTHER" id="PTHR23234">
    <property type="entry name" value="ZNF44 PROTEIN"/>
    <property type="match status" value="1"/>
</dbReference>
<dbReference type="Proteomes" id="UP000261620">
    <property type="component" value="Unplaced"/>
</dbReference>
<dbReference type="InterPro" id="IPR013087">
    <property type="entry name" value="Znf_C2H2_type"/>
</dbReference>
<dbReference type="Pfam" id="PF00096">
    <property type="entry name" value="zf-C2H2"/>
    <property type="match status" value="1"/>
</dbReference>
<dbReference type="AlphaFoldDB" id="A0A3Q3VZB4"/>
<evidence type="ECO:0000256" key="2">
    <source>
        <dbReference type="ARBA" id="ARBA00022737"/>
    </source>
</evidence>
<evidence type="ECO:0000313" key="9">
    <source>
        <dbReference type="Proteomes" id="UP000261620"/>
    </source>
</evidence>
<keyword evidence="4" id="KW-0862">Zinc</keyword>
<keyword evidence="9" id="KW-1185">Reference proteome</keyword>
<protein>
    <recommendedName>
        <fullName evidence="7">C2H2-type domain-containing protein</fullName>
    </recommendedName>
</protein>
<dbReference type="PANTHER" id="PTHR23234:SF10">
    <property type="entry name" value="RIKEN CDNA 6720489N17 GENE-RELATED"/>
    <property type="match status" value="1"/>
</dbReference>
<reference evidence="8" key="2">
    <citation type="submission" date="2025-09" db="UniProtKB">
        <authorList>
            <consortium name="Ensembl"/>
        </authorList>
    </citation>
    <scope>IDENTIFICATION</scope>
</reference>
<dbReference type="InterPro" id="IPR036236">
    <property type="entry name" value="Znf_C2H2_sf"/>
</dbReference>
<dbReference type="FunFam" id="3.30.160.60:FF:002343">
    <property type="entry name" value="Zinc finger protein 33A"/>
    <property type="match status" value="2"/>
</dbReference>
<evidence type="ECO:0000256" key="5">
    <source>
        <dbReference type="PROSITE-ProRule" id="PRU00042"/>
    </source>
</evidence>
<feature type="domain" description="C2H2-type" evidence="7">
    <location>
        <begin position="235"/>
        <end position="262"/>
    </location>
</feature>
<evidence type="ECO:0000256" key="3">
    <source>
        <dbReference type="ARBA" id="ARBA00022771"/>
    </source>
</evidence>
<dbReference type="PROSITE" id="PS50157">
    <property type="entry name" value="ZINC_FINGER_C2H2_2"/>
    <property type="match status" value="4"/>
</dbReference>
<dbReference type="Ensembl" id="ENSMMOT00000007124.1">
    <property type="protein sequence ID" value="ENSMMOP00000006993.1"/>
    <property type="gene ID" value="ENSMMOG00000005437.1"/>
</dbReference>
<name>A0A3Q3VZB4_MOLML</name>
<dbReference type="FunFam" id="3.30.160.60:FF:000295">
    <property type="entry name" value="zinc finger protein 19"/>
    <property type="match status" value="1"/>
</dbReference>